<feature type="domain" description="AP complex mu/sigma subunit" evidence="13">
    <location>
        <begin position="7"/>
        <end position="155"/>
    </location>
</feature>
<dbReference type="SUPFAM" id="SSF64356">
    <property type="entry name" value="SNARE-like"/>
    <property type="match status" value="1"/>
</dbReference>
<comment type="similarity">
    <text evidence="2 12">Belongs to the adaptor complexes small subunit family.</text>
</comment>
<organism evidence="14">
    <name type="scientific">Neobodo designis</name>
    <name type="common">Flagellated protozoan</name>
    <name type="synonym">Bodo designis</name>
    <dbReference type="NCBI Taxonomy" id="312471"/>
    <lineage>
        <taxon>Eukaryota</taxon>
        <taxon>Discoba</taxon>
        <taxon>Euglenozoa</taxon>
        <taxon>Kinetoplastea</taxon>
        <taxon>Metakinetoplastina</taxon>
        <taxon>Neobodonida</taxon>
        <taxon>Neobodo</taxon>
    </lineage>
</organism>
<dbReference type="InterPro" id="IPR011012">
    <property type="entry name" value="Longin-like_dom_sf"/>
</dbReference>
<dbReference type="GO" id="GO:0000139">
    <property type="term" value="C:Golgi membrane"/>
    <property type="evidence" value="ECO:0007669"/>
    <property type="project" value="UniProtKB-SubCell"/>
</dbReference>
<dbReference type="Gene3D" id="3.30.450.60">
    <property type="match status" value="1"/>
</dbReference>
<evidence type="ECO:0000256" key="2">
    <source>
        <dbReference type="ARBA" id="ARBA00006972"/>
    </source>
</evidence>
<dbReference type="GO" id="GO:0030126">
    <property type="term" value="C:COPI vesicle coat"/>
    <property type="evidence" value="ECO:0007669"/>
    <property type="project" value="UniProtKB-UniRule"/>
</dbReference>
<sequence length="184" mass="20279">MDCLHQVWAVVILDAEGQRVFAKYYNSVVTGEPSKWATVDSQRALEKALHNKTRTTIGAQTDSETVLIYEGATVVYVVDPELSFLVIGPNDENELVLNAVLTCVYEGMQMVLKTTQPLDKRQLLEAYEALILVVDETVDDGIVFETNPASVAGEVAPFAVPENQAADQAKKAIRSFKGFLERNT</sequence>
<dbReference type="GO" id="GO:0006886">
    <property type="term" value="P:intracellular protein transport"/>
    <property type="evidence" value="ECO:0007669"/>
    <property type="project" value="TreeGrafter"/>
</dbReference>
<evidence type="ECO:0000256" key="4">
    <source>
        <dbReference type="ARBA" id="ARBA00022448"/>
    </source>
</evidence>
<keyword evidence="5 12" id="KW-0963">Cytoplasm</keyword>
<comment type="function">
    <text evidence="11">The coatomer is a cytosolic protein complex that binds to dilysine motifs and reversibly associates with Golgi non-clathrin-coated vesicles, which further mediate biosynthetic protein transport from the ER, via the Golgi up to the trans Golgi network. Coatomer complex is required for budding from Golgi membranes, and is essential for the retrograde Golgi-to-ER transport of dilysine-tagged proteins. The zeta subunit may be involved in regulating the coat assembly and, hence, the rate of biosynthetic protein transport due to its association-dissociation properties with the coatomer complex.</text>
</comment>
<comment type="subunit">
    <text evidence="3 12">Oligomeric complex that consists of at least the alpha, beta, beta', gamma, delta, epsilon and zeta subunits.</text>
</comment>
<dbReference type="GO" id="GO:0006890">
    <property type="term" value="P:retrograde vesicle-mediated transport, Golgi to endoplasmic reticulum"/>
    <property type="evidence" value="ECO:0007669"/>
    <property type="project" value="UniProtKB-UniRule"/>
</dbReference>
<dbReference type="AlphaFoldDB" id="A0A7S1R586"/>
<evidence type="ECO:0000256" key="11">
    <source>
        <dbReference type="ARBA" id="ARBA00045555"/>
    </source>
</evidence>
<reference evidence="14" key="1">
    <citation type="submission" date="2021-01" db="EMBL/GenBank/DDBJ databases">
        <authorList>
            <person name="Corre E."/>
            <person name="Pelletier E."/>
            <person name="Niang G."/>
            <person name="Scheremetjew M."/>
            <person name="Finn R."/>
            <person name="Kale V."/>
            <person name="Holt S."/>
            <person name="Cochrane G."/>
            <person name="Meng A."/>
            <person name="Brown T."/>
            <person name="Cohen L."/>
        </authorList>
    </citation>
    <scope>NUCLEOTIDE SEQUENCE</scope>
    <source>
        <strain evidence="14">CCAP 1951/1</strain>
    </source>
</reference>
<dbReference type="InterPro" id="IPR022775">
    <property type="entry name" value="AP_mu_sigma_su"/>
</dbReference>
<gene>
    <name evidence="14" type="ORF">NDES1114_LOCUS35962</name>
</gene>
<dbReference type="FunFam" id="3.30.450.60:FF:000013">
    <property type="entry name" value="Coatomer subunit zeta"/>
    <property type="match status" value="1"/>
</dbReference>
<name>A0A7S1R586_NEODS</name>
<evidence type="ECO:0000256" key="5">
    <source>
        <dbReference type="ARBA" id="ARBA00022490"/>
    </source>
</evidence>
<evidence type="ECO:0000256" key="3">
    <source>
        <dbReference type="ARBA" id="ARBA00011775"/>
    </source>
</evidence>
<keyword evidence="4 12" id="KW-0813">Transport</keyword>
<evidence type="ECO:0000256" key="12">
    <source>
        <dbReference type="RuleBase" id="RU366053"/>
    </source>
</evidence>
<comment type="subcellular location">
    <subcellularLocation>
        <location evidence="12">Cytoplasm</location>
    </subcellularLocation>
    <subcellularLocation>
        <location evidence="1 12">Golgi apparatus membrane</location>
        <topology evidence="1 12">Peripheral membrane protein</topology>
        <orientation evidence="1 12">Cytoplasmic side</orientation>
    </subcellularLocation>
    <subcellularLocation>
        <location evidence="12">Cytoplasmic vesicle</location>
        <location evidence="12">COPI-coated vesicle membrane</location>
        <topology evidence="12">Peripheral membrane protein</topology>
        <orientation evidence="12">Cytoplasmic side</orientation>
    </subcellularLocation>
</comment>
<keyword evidence="9 12" id="KW-0472">Membrane</keyword>
<evidence type="ECO:0000259" key="13">
    <source>
        <dbReference type="Pfam" id="PF01217"/>
    </source>
</evidence>
<dbReference type="GO" id="GO:0006891">
    <property type="term" value="P:intra-Golgi vesicle-mediated transport"/>
    <property type="evidence" value="ECO:0007669"/>
    <property type="project" value="TreeGrafter"/>
</dbReference>
<evidence type="ECO:0000256" key="8">
    <source>
        <dbReference type="ARBA" id="ARBA00023034"/>
    </source>
</evidence>
<evidence type="ECO:0000256" key="10">
    <source>
        <dbReference type="ARBA" id="ARBA00023329"/>
    </source>
</evidence>
<keyword evidence="7 12" id="KW-0653">Protein transport</keyword>
<keyword evidence="8 12" id="KW-0333">Golgi apparatus</keyword>
<evidence type="ECO:0000313" key="14">
    <source>
        <dbReference type="EMBL" id="CAD9156896.1"/>
    </source>
</evidence>
<evidence type="ECO:0000256" key="1">
    <source>
        <dbReference type="ARBA" id="ARBA00004255"/>
    </source>
</evidence>
<dbReference type="PANTHER" id="PTHR11043">
    <property type="entry name" value="ZETA-COAT PROTEIN"/>
    <property type="match status" value="1"/>
</dbReference>
<evidence type="ECO:0000256" key="7">
    <source>
        <dbReference type="ARBA" id="ARBA00022927"/>
    </source>
</evidence>
<evidence type="ECO:0000256" key="9">
    <source>
        <dbReference type="ARBA" id="ARBA00023136"/>
    </source>
</evidence>
<evidence type="ECO:0000256" key="6">
    <source>
        <dbReference type="ARBA" id="ARBA00022892"/>
    </source>
</evidence>
<dbReference type="EMBL" id="HBGF01053757">
    <property type="protein sequence ID" value="CAD9156896.1"/>
    <property type="molecule type" value="Transcribed_RNA"/>
</dbReference>
<dbReference type="Pfam" id="PF01217">
    <property type="entry name" value="Clat_adaptor_s"/>
    <property type="match status" value="1"/>
</dbReference>
<dbReference type="InterPro" id="IPR039652">
    <property type="entry name" value="Coatomer_zeta"/>
</dbReference>
<protein>
    <recommendedName>
        <fullName evidence="12">Coatomer subunit zeta</fullName>
    </recommendedName>
</protein>
<keyword evidence="10 12" id="KW-0968">Cytoplasmic vesicle</keyword>
<proteinExistence type="inferred from homology"/>
<dbReference type="PANTHER" id="PTHR11043:SF0">
    <property type="entry name" value="COATOMER SUBUNIT ZETA"/>
    <property type="match status" value="1"/>
</dbReference>
<accession>A0A7S1R586</accession>
<keyword evidence="6 12" id="KW-0931">ER-Golgi transport</keyword>